<dbReference type="InterPro" id="IPR051350">
    <property type="entry name" value="WD_repeat-ST_regulator"/>
</dbReference>
<sequence length="220" mass="24828">RLWNFETGKFLKTYTGHVNSKFCISSSFSITNGKYIVSGSEDNCVYLWELQSRKVVQKLEGHTDAVISVACHPTRNMIASASLGNDKTLVVFLGAEKGYFDKITARSSVGFLKTGYREWMRGTPCHPKLCHWEFHCTFMRNSMKLGRVMEAFEAARSHKKIECEANHERIAKRACGPNSRGKAKDPAHEAKPRTQLARQGRRSSSQKGLQVSQAIQTRVQ</sequence>
<evidence type="ECO:0000256" key="1">
    <source>
        <dbReference type="ARBA" id="ARBA00022574"/>
    </source>
</evidence>
<feature type="non-terminal residue" evidence="5">
    <location>
        <position position="1"/>
    </location>
</feature>
<evidence type="ECO:0000256" key="4">
    <source>
        <dbReference type="SAM" id="MobiDB-lite"/>
    </source>
</evidence>
<keyword evidence="2" id="KW-0677">Repeat</keyword>
<accession>A0A7J8XHX2</accession>
<organism evidence="5 6">
    <name type="scientific">Gossypium aridum</name>
    <name type="common">American cotton</name>
    <name type="synonym">Erioxylum aridum</name>
    <dbReference type="NCBI Taxonomy" id="34290"/>
    <lineage>
        <taxon>Eukaryota</taxon>
        <taxon>Viridiplantae</taxon>
        <taxon>Streptophyta</taxon>
        <taxon>Embryophyta</taxon>
        <taxon>Tracheophyta</taxon>
        <taxon>Spermatophyta</taxon>
        <taxon>Magnoliopsida</taxon>
        <taxon>eudicotyledons</taxon>
        <taxon>Gunneridae</taxon>
        <taxon>Pentapetalae</taxon>
        <taxon>rosids</taxon>
        <taxon>malvids</taxon>
        <taxon>Malvales</taxon>
        <taxon>Malvaceae</taxon>
        <taxon>Malvoideae</taxon>
        <taxon>Gossypium</taxon>
    </lineage>
</organism>
<evidence type="ECO:0000256" key="3">
    <source>
        <dbReference type="PROSITE-ProRule" id="PRU00221"/>
    </source>
</evidence>
<name>A0A7J8XHX2_GOSAI</name>
<evidence type="ECO:0000313" key="6">
    <source>
        <dbReference type="Proteomes" id="UP000593577"/>
    </source>
</evidence>
<feature type="region of interest" description="Disordered" evidence="4">
    <location>
        <begin position="172"/>
        <end position="220"/>
    </location>
</feature>
<dbReference type="PROSITE" id="PS50082">
    <property type="entry name" value="WD_REPEATS_2"/>
    <property type="match status" value="1"/>
</dbReference>
<protein>
    <submittedName>
        <fullName evidence="5">Uncharacterized protein</fullName>
    </submittedName>
</protein>
<dbReference type="Pfam" id="PF00400">
    <property type="entry name" value="WD40"/>
    <property type="match status" value="2"/>
</dbReference>
<dbReference type="PROSITE" id="PS00678">
    <property type="entry name" value="WD_REPEATS_1"/>
    <property type="match status" value="1"/>
</dbReference>
<dbReference type="Gene3D" id="2.130.10.10">
    <property type="entry name" value="YVTN repeat-like/Quinoprotein amine dehydrogenase"/>
    <property type="match status" value="1"/>
</dbReference>
<gene>
    <name evidence="5" type="ORF">Goari_014460</name>
</gene>
<evidence type="ECO:0000313" key="5">
    <source>
        <dbReference type="EMBL" id="MBA0686888.1"/>
    </source>
</evidence>
<dbReference type="Proteomes" id="UP000593577">
    <property type="component" value="Unassembled WGS sequence"/>
</dbReference>
<feature type="compositionally biased region" description="Polar residues" evidence="4">
    <location>
        <begin position="202"/>
        <end position="220"/>
    </location>
</feature>
<feature type="compositionally biased region" description="Basic and acidic residues" evidence="4">
    <location>
        <begin position="182"/>
        <end position="192"/>
    </location>
</feature>
<dbReference type="InterPro" id="IPR019775">
    <property type="entry name" value="WD40_repeat_CS"/>
</dbReference>
<dbReference type="SMART" id="SM00320">
    <property type="entry name" value="WD40"/>
    <property type="match status" value="2"/>
</dbReference>
<feature type="repeat" description="WD" evidence="3">
    <location>
        <begin position="14"/>
        <end position="58"/>
    </location>
</feature>
<evidence type="ECO:0000256" key="2">
    <source>
        <dbReference type="ARBA" id="ARBA00022737"/>
    </source>
</evidence>
<dbReference type="InterPro" id="IPR015943">
    <property type="entry name" value="WD40/YVTN_repeat-like_dom_sf"/>
</dbReference>
<dbReference type="InterPro" id="IPR001680">
    <property type="entry name" value="WD40_rpt"/>
</dbReference>
<dbReference type="PANTHER" id="PTHR22838">
    <property type="entry name" value="WD REPEAT PROTEIN 26-RELATED"/>
    <property type="match status" value="1"/>
</dbReference>
<dbReference type="EMBL" id="JABFAA010000007">
    <property type="protein sequence ID" value="MBA0686888.1"/>
    <property type="molecule type" value="Genomic_DNA"/>
</dbReference>
<keyword evidence="1 3" id="KW-0853">WD repeat</keyword>
<dbReference type="InterPro" id="IPR036322">
    <property type="entry name" value="WD40_repeat_dom_sf"/>
</dbReference>
<reference evidence="5 6" key="1">
    <citation type="journal article" date="2019" name="Genome Biol. Evol.">
        <title>Insights into the evolution of the New World diploid cottons (Gossypium, subgenus Houzingenia) based on genome sequencing.</title>
        <authorList>
            <person name="Grover C.E."/>
            <person name="Arick M.A. 2nd"/>
            <person name="Thrash A."/>
            <person name="Conover J.L."/>
            <person name="Sanders W.S."/>
            <person name="Peterson D.G."/>
            <person name="Frelichowski J.E."/>
            <person name="Scheffler J.A."/>
            <person name="Scheffler B.E."/>
            <person name="Wendel J.F."/>
        </authorList>
    </citation>
    <scope>NUCLEOTIDE SEQUENCE [LARGE SCALE GENOMIC DNA]</scope>
    <source>
        <strain evidence="5">185</strain>
        <tissue evidence="5">Leaf</tissue>
    </source>
</reference>
<proteinExistence type="predicted"/>
<dbReference type="AlphaFoldDB" id="A0A7J8XHX2"/>
<dbReference type="PANTHER" id="PTHR22838:SF0">
    <property type="entry name" value="WD REPEAT-CONTAINING PROTEIN 26"/>
    <property type="match status" value="1"/>
</dbReference>
<comment type="caution">
    <text evidence="5">The sequence shown here is derived from an EMBL/GenBank/DDBJ whole genome shotgun (WGS) entry which is preliminary data.</text>
</comment>
<dbReference type="SUPFAM" id="SSF50978">
    <property type="entry name" value="WD40 repeat-like"/>
    <property type="match status" value="1"/>
</dbReference>
<keyword evidence="6" id="KW-1185">Reference proteome</keyword>